<evidence type="ECO:0000313" key="2">
    <source>
        <dbReference type="Proteomes" id="UP000321570"/>
    </source>
</evidence>
<dbReference type="AlphaFoldDB" id="A0A564YNG7"/>
<sequence>MSISIWRLEMSDWQKDLHYNAHGRFRYVFACLHTNTYTDADHHAKTLTRHD</sequence>
<dbReference type="EMBL" id="CABIJS010000310">
    <property type="protein sequence ID" value="VUZ48785.1"/>
    <property type="molecule type" value="Genomic_DNA"/>
</dbReference>
<organism evidence="1 2">
    <name type="scientific">Hymenolepis diminuta</name>
    <name type="common">Rat tapeworm</name>
    <dbReference type="NCBI Taxonomy" id="6216"/>
    <lineage>
        <taxon>Eukaryota</taxon>
        <taxon>Metazoa</taxon>
        <taxon>Spiralia</taxon>
        <taxon>Lophotrochozoa</taxon>
        <taxon>Platyhelminthes</taxon>
        <taxon>Cestoda</taxon>
        <taxon>Eucestoda</taxon>
        <taxon>Cyclophyllidea</taxon>
        <taxon>Hymenolepididae</taxon>
        <taxon>Hymenolepis</taxon>
    </lineage>
</organism>
<evidence type="ECO:0000313" key="1">
    <source>
        <dbReference type="EMBL" id="VUZ48785.1"/>
    </source>
</evidence>
<name>A0A564YNG7_HYMDI</name>
<accession>A0A564YNG7</accession>
<reference evidence="1 2" key="1">
    <citation type="submission" date="2019-07" db="EMBL/GenBank/DDBJ databases">
        <authorList>
            <person name="Jastrzebski P J."/>
            <person name="Paukszto L."/>
            <person name="Jastrzebski P J."/>
        </authorList>
    </citation>
    <scope>NUCLEOTIDE SEQUENCE [LARGE SCALE GENOMIC DNA]</scope>
    <source>
        <strain evidence="1 2">WMS-il1</strain>
    </source>
</reference>
<keyword evidence="2" id="KW-1185">Reference proteome</keyword>
<gene>
    <name evidence="1" type="ORF">WMSIL1_LOCUS7953</name>
</gene>
<dbReference type="Proteomes" id="UP000321570">
    <property type="component" value="Unassembled WGS sequence"/>
</dbReference>
<proteinExistence type="predicted"/>
<protein>
    <submittedName>
        <fullName evidence="1">Uncharacterized protein</fullName>
    </submittedName>
</protein>